<proteinExistence type="inferred from homology"/>
<feature type="region of interest" description="Disordered" evidence="6">
    <location>
        <begin position="304"/>
        <end position="324"/>
    </location>
</feature>
<gene>
    <name evidence="8" type="ORF">CLEI1391_LOCUS7682</name>
</gene>
<keyword evidence="5" id="KW-0539">Nucleus</keyword>
<evidence type="ECO:0000313" key="8">
    <source>
        <dbReference type="EMBL" id="CAD8676886.1"/>
    </source>
</evidence>
<dbReference type="GO" id="GO:0000124">
    <property type="term" value="C:SAGA complex"/>
    <property type="evidence" value="ECO:0007669"/>
    <property type="project" value="InterPro"/>
</dbReference>
<dbReference type="Pfam" id="PF03847">
    <property type="entry name" value="TFIID_20kDa"/>
    <property type="match status" value="1"/>
</dbReference>
<dbReference type="GO" id="GO:0005669">
    <property type="term" value="C:transcription factor TFIID complex"/>
    <property type="evidence" value="ECO:0007669"/>
    <property type="project" value="InterPro"/>
</dbReference>
<keyword evidence="3" id="KW-0805">Transcription regulation</keyword>
<dbReference type="Gene3D" id="1.10.20.10">
    <property type="entry name" value="Histone, subunit A"/>
    <property type="match status" value="1"/>
</dbReference>
<feature type="compositionally biased region" description="Pro residues" evidence="6">
    <location>
        <begin position="177"/>
        <end position="189"/>
    </location>
</feature>
<evidence type="ECO:0000256" key="5">
    <source>
        <dbReference type="ARBA" id="ARBA00023242"/>
    </source>
</evidence>
<dbReference type="GO" id="GO:0046982">
    <property type="term" value="F:protein heterodimerization activity"/>
    <property type="evidence" value="ECO:0007669"/>
    <property type="project" value="InterPro"/>
</dbReference>
<protein>
    <recommendedName>
        <fullName evidence="7">Transcription initiation factor TFIID subunit 12 domain-containing protein</fullName>
    </recommendedName>
</protein>
<evidence type="ECO:0000256" key="4">
    <source>
        <dbReference type="ARBA" id="ARBA00023163"/>
    </source>
</evidence>
<evidence type="ECO:0000256" key="2">
    <source>
        <dbReference type="ARBA" id="ARBA00007530"/>
    </source>
</evidence>
<dbReference type="GO" id="GO:0003677">
    <property type="term" value="F:DNA binding"/>
    <property type="evidence" value="ECO:0007669"/>
    <property type="project" value="TreeGrafter"/>
</dbReference>
<feature type="compositionally biased region" description="Low complexity" evidence="6">
    <location>
        <begin position="126"/>
        <end position="156"/>
    </location>
</feature>
<dbReference type="EMBL" id="HBFB01013668">
    <property type="protein sequence ID" value="CAD8676886.1"/>
    <property type="molecule type" value="Transcribed_RNA"/>
</dbReference>
<evidence type="ECO:0000256" key="1">
    <source>
        <dbReference type="ARBA" id="ARBA00004123"/>
    </source>
</evidence>
<organism evidence="8">
    <name type="scientific">Chlamydomonas leiostraca</name>
    <dbReference type="NCBI Taxonomy" id="1034604"/>
    <lineage>
        <taxon>Eukaryota</taxon>
        <taxon>Viridiplantae</taxon>
        <taxon>Chlorophyta</taxon>
        <taxon>core chlorophytes</taxon>
        <taxon>Chlorophyceae</taxon>
        <taxon>CS clade</taxon>
        <taxon>Chlamydomonadales</taxon>
        <taxon>Chlamydomonadaceae</taxon>
        <taxon>Chlamydomonas</taxon>
    </lineage>
</organism>
<feature type="compositionally biased region" description="Low complexity" evidence="6">
    <location>
        <begin position="8"/>
        <end position="67"/>
    </location>
</feature>
<comment type="similarity">
    <text evidence="2">Belongs to the TAF12 family.</text>
</comment>
<keyword evidence="4" id="KW-0804">Transcription</keyword>
<accession>A0A7S0RHI8</accession>
<name>A0A7S0RHI8_9CHLO</name>
<evidence type="ECO:0000259" key="7">
    <source>
        <dbReference type="Pfam" id="PF03847"/>
    </source>
</evidence>
<dbReference type="InterPro" id="IPR003228">
    <property type="entry name" value="TFIID_TAF12_dom"/>
</dbReference>
<evidence type="ECO:0000256" key="3">
    <source>
        <dbReference type="ARBA" id="ARBA00023015"/>
    </source>
</evidence>
<dbReference type="PANTHER" id="PTHR12264">
    <property type="entry name" value="TRANSCRIPTION INITIATION FACTOR TFIID SUBUNIT 12"/>
    <property type="match status" value="1"/>
</dbReference>
<comment type="subcellular location">
    <subcellularLocation>
        <location evidence="1">Nucleus</location>
    </subcellularLocation>
</comment>
<evidence type="ECO:0000256" key="6">
    <source>
        <dbReference type="SAM" id="MobiDB-lite"/>
    </source>
</evidence>
<dbReference type="GO" id="GO:0051123">
    <property type="term" value="P:RNA polymerase II preinitiation complex assembly"/>
    <property type="evidence" value="ECO:0007669"/>
    <property type="project" value="TreeGrafter"/>
</dbReference>
<feature type="compositionally biased region" description="Low complexity" evidence="6">
    <location>
        <begin position="78"/>
        <end position="99"/>
    </location>
</feature>
<feature type="region of interest" description="Disordered" evidence="6">
    <location>
        <begin position="168"/>
        <end position="196"/>
    </location>
</feature>
<feature type="region of interest" description="Disordered" evidence="6">
    <location>
        <begin position="1"/>
        <end position="156"/>
    </location>
</feature>
<dbReference type="InterPro" id="IPR037794">
    <property type="entry name" value="TAF12"/>
</dbReference>
<dbReference type="InterPro" id="IPR009072">
    <property type="entry name" value="Histone-fold"/>
</dbReference>
<sequence>MNNPPPGGHQYPQGYQQGYGNYNQQQATLMQQQQAAMQQQQQGATWPGYQGQPQYPPNYQQPMMPQPARTSPQAMMSPPMAAGQQPGQQPGYPVQQQQPVPEPNSKKRRLDMETATPGAPAPVPTQAPAQSQQPVSAPARTVTPTPAGTSTGAGELAAAAPAPVAVPAPAAAGPSAPAAPPSFSMPPPAPRKRSEDDAWVLPKRGVAYALHAAGLDKDFKLETGPAGAELHNALMELYGTLIENAVQFGCTNARMRKSQVLKPRDMAVYLERTWNIHVPGFAGEQLRPHRRPAASELHKKRLLASRQTQNEAAAANEAGAPGGQ</sequence>
<dbReference type="AlphaFoldDB" id="A0A7S0RHI8"/>
<dbReference type="PANTHER" id="PTHR12264:SF21">
    <property type="entry name" value="TRANSCRIPTION INITIATION FACTOR TFIID SUBUNIT 12"/>
    <property type="match status" value="1"/>
</dbReference>
<dbReference type="GO" id="GO:0017025">
    <property type="term" value="F:TBP-class protein binding"/>
    <property type="evidence" value="ECO:0007669"/>
    <property type="project" value="TreeGrafter"/>
</dbReference>
<reference evidence="8" key="1">
    <citation type="submission" date="2021-01" db="EMBL/GenBank/DDBJ databases">
        <authorList>
            <person name="Corre E."/>
            <person name="Pelletier E."/>
            <person name="Niang G."/>
            <person name="Scheremetjew M."/>
            <person name="Finn R."/>
            <person name="Kale V."/>
            <person name="Holt S."/>
            <person name="Cochrane G."/>
            <person name="Meng A."/>
            <person name="Brown T."/>
            <person name="Cohen L."/>
        </authorList>
    </citation>
    <scope>NUCLEOTIDE SEQUENCE</scope>
    <source>
        <strain evidence="8">SAG 11-49</strain>
    </source>
</reference>
<feature type="compositionally biased region" description="Low complexity" evidence="6">
    <location>
        <begin position="310"/>
        <end position="324"/>
    </location>
</feature>
<feature type="domain" description="Transcription initiation factor TFIID subunit 12" evidence="7">
    <location>
        <begin position="233"/>
        <end position="276"/>
    </location>
</feature>